<evidence type="ECO:0008006" key="3">
    <source>
        <dbReference type="Google" id="ProtNLM"/>
    </source>
</evidence>
<evidence type="ECO:0000313" key="2">
    <source>
        <dbReference type="Proteomes" id="UP001549366"/>
    </source>
</evidence>
<keyword evidence="2" id="KW-1185">Reference proteome</keyword>
<dbReference type="Pfam" id="PF06891">
    <property type="entry name" value="P2_Phage_GpR"/>
    <property type="match status" value="1"/>
</dbReference>
<organism evidence="1 2">
    <name type="scientific">Endozoicomonas lisbonensis</name>
    <dbReference type="NCBI Taxonomy" id="3120522"/>
    <lineage>
        <taxon>Bacteria</taxon>
        <taxon>Pseudomonadati</taxon>
        <taxon>Pseudomonadota</taxon>
        <taxon>Gammaproteobacteria</taxon>
        <taxon>Oceanospirillales</taxon>
        <taxon>Endozoicomonadaceae</taxon>
        <taxon>Endozoicomonas</taxon>
    </lineage>
</organism>
<dbReference type="EMBL" id="JBEWTB010000002">
    <property type="protein sequence ID" value="MET4757011.1"/>
    <property type="molecule type" value="Genomic_DNA"/>
</dbReference>
<name>A0ABV2SGV5_9GAMM</name>
<reference evidence="1 2" key="1">
    <citation type="submission" date="2024-06" db="EMBL/GenBank/DDBJ databases">
        <title>Genomic Encyclopedia of Type Strains, Phase V (KMG-V): Genome sequencing to study the core and pangenomes of soil and plant-associated prokaryotes.</title>
        <authorList>
            <person name="Whitman W."/>
        </authorList>
    </citation>
    <scope>NUCLEOTIDE SEQUENCE [LARGE SCALE GENOMIC DNA]</scope>
    <source>
        <strain evidence="1 2">NE40</strain>
    </source>
</reference>
<evidence type="ECO:0000313" key="1">
    <source>
        <dbReference type="EMBL" id="MET4757011.1"/>
    </source>
</evidence>
<protein>
    <recommendedName>
        <fullName evidence="3">Phage tail protein</fullName>
    </recommendedName>
</protein>
<accession>A0ABV2SGV5</accession>
<proteinExistence type="predicted"/>
<dbReference type="InterPro" id="IPR009678">
    <property type="entry name" value="Phage_tail_completion_R"/>
</dbReference>
<dbReference type="RefSeq" id="WP_354016368.1">
    <property type="nucleotide sequence ID" value="NZ_JBEWTB010000002.1"/>
</dbReference>
<sequence>MSSKLKSLTCYLISKKQCRQEDLDSWVDHCRIIPESSVEGEYCQLHLNLTTCTLFIEEFSGNATELVAHVSAWLQDNDDPNDRQRFGLTDPEMDITMLDSSGKKWDVDISLQFLEPVLVQEDPNGSIEWDSTRWSLIEEPVVDVATEAEGVFPA</sequence>
<comment type="caution">
    <text evidence="1">The sequence shown here is derived from an EMBL/GenBank/DDBJ whole genome shotgun (WGS) entry which is preliminary data.</text>
</comment>
<gene>
    <name evidence="1" type="ORF">V5J35_002203</name>
</gene>
<dbReference type="Proteomes" id="UP001549366">
    <property type="component" value="Unassembled WGS sequence"/>
</dbReference>